<dbReference type="VEuPathDB" id="VectorBase:AEPI010786"/>
<evidence type="ECO:0000256" key="1">
    <source>
        <dbReference type="SAM" id="SignalP"/>
    </source>
</evidence>
<dbReference type="Proteomes" id="UP000075885">
    <property type="component" value="Unassembled WGS sequence"/>
</dbReference>
<reference evidence="2" key="2">
    <citation type="submission" date="2020-05" db="UniProtKB">
        <authorList>
            <consortium name="EnsemblMetazoa"/>
        </authorList>
    </citation>
    <scope>IDENTIFICATION</scope>
    <source>
        <strain evidence="2">Epiroticus2</strain>
    </source>
</reference>
<feature type="signal peptide" evidence="1">
    <location>
        <begin position="1"/>
        <end position="21"/>
    </location>
</feature>
<dbReference type="AlphaFoldDB" id="A0A182PUZ9"/>
<protein>
    <recommendedName>
        <fullName evidence="4">ZP domain-containing protein</fullName>
    </recommendedName>
</protein>
<dbReference type="EnsemblMetazoa" id="AEPI010786-RA">
    <property type="protein sequence ID" value="AEPI010786-PA"/>
    <property type="gene ID" value="AEPI010786"/>
</dbReference>
<keyword evidence="1" id="KW-0732">Signal</keyword>
<evidence type="ECO:0000313" key="2">
    <source>
        <dbReference type="EnsemblMetazoa" id="AEPI010786-PA"/>
    </source>
</evidence>
<proteinExistence type="predicted"/>
<keyword evidence="3" id="KW-1185">Reference proteome</keyword>
<sequence length="189" mass="21912">MDVLIYGLLLQLTTFITFVRPEQPSSLPAIFLYDDFGHCKAVASVYCYARTILRVDQFPAGFEIPQTESTDRIVHNHRPHCLELGICLRNCEQEVNKLTASSRETLFQPQIPVNFTFLIPSELFPTMQSDKRRYETLVNVCVNQRLRARYNMTGYTTLEYCRPDPKQSARPYGTVIKRRKIVIGFVLDR</sequence>
<name>A0A182PUZ9_9DIPT</name>
<evidence type="ECO:0008006" key="4">
    <source>
        <dbReference type="Google" id="ProtNLM"/>
    </source>
</evidence>
<organism evidence="2 3">
    <name type="scientific">Anopheles epiroticus</name>
    <dbReference type="NCBI Taxonomy" id="199890"/>
    <lineage>
        <taxon>Eukaryota</taxon>
        <taxon>Metazoa</taxon>
        <taxon>Ecdysozoa</taxon>
        <taxon>Arthropoda</taxon>
        <taxon>Hexapoda</taxon>
        <taxon>Insecta</taxon>
        <taxon>Pterygota</taxon>
        <taxon>Neoptera</taxon>
        <taxon>Endopterygota</taxon>
        <taxon>Diptera</taxon>
        <taxon>Nematocera</taxon>
        <taxon>Culicoidea</taxon>
        <taxon>Culicidae</taxon>
        <taxon>Anophelinae</taxon>
        <taxon>Anopheles</taxon>
    </lineage>
</organism>
<evidence type="ECO:0000313" key="3">
    <source>
        <dbReference type="Proteomes" id="UP000075885"/>
    </source>
</evidence>
<reference evidence="3" key="1">
    <citation type="submission" date="2013-03" db="EMBL/GenBank/DDBJ databases">
        <title>The Genome Sequence of Anopheles epiroticus epiroticus2.</title>
        <authorList>
            <consortium name="The Broad Institute Genomics Platform"/>
            <person name="Neafsey D.E."/>
            <person name="Howell P."/>
            <person name="Walker B."/>
            <person name="Young S.K."/>
            <person name="Zeng Q."/>
            <person name="Gargeya S."/>
            <person name="Fitzgerald M."/>
            <person name="Haas B."/>
            <person name="Abouelleil A."/>
            <person name="Allen A.W."/>
            <person name="Alvarado L."/>
            <person name="Arachchi H.M."/>
            <person name="Berlin A.M."/>
            <person name="Chapman S.B."/>
            <person name="Gainer-Dewar J."/>
            <person name="Goldberg J."/>
            <person name="Griggs A."/>
            <person name="Gujja S."/>
            <person name="Hansen M."/>
            <person name="Howarth C."/>
            <person name="Imamovic A."/>
            <person name="Ireland A."/>
            <person name="Larimer J."/>
            <person name="McCowan C."/>
            <person name="Murphy C."/>
            <person name="Pearson M."/>
            <person name="Poon T.W."/>
            <person name="Priest M."/>
            <person name="Roberts A."/>
            <person name="Saif S."/>
            <person name="Shea T."/>
            <person name="Sisk P."/>
            <person name="Sykes S."/>
            <person name="Wortman J."/>
            <person name="Nusbaum C."/>
            <person name="Birren B."/>
        </authorList>
    </citation>
    <scope>NUCLEOTIDE SEQUENCE [LARGE SCALE GENOMIC DNA]</scope>
    <source>
        <strain evidence="3">Epiroticus2</strain>
    </source>
</reference>
<accession>A0A182PUZ9</accession>
<feature type="chain" id="PRO_5008131890" description="ZP domain-containing protein" evidence="1">
    <location>
        <begin position="22"/>
        <end position="189"/>
    </location>
</feature>